<keyword evidence="2" id="KW-1185">Reference proteome</keyword>
<dbReference type="eggNOG" id="ENOG502Z8E4">
    <property type="taxonomic scope" value="Bacteria"/>
</dbReference>
<evidence type="ECO:0000313" key="2">
    <source>
        <dbReference type="Proteomes" id="UP000006201"/>
    </source>
</evidence>
<gene>
    <name evidence="1" type="ORF">PTD2_15777</name>
</gene>
<dbReference type="OrthoDB" id="6313956at2"/>
<dbReference type="EMBL" id="AAOH01000006">
    <property type="protein sequence ID" value="EAR27513.1"/>
    <property type="molecule type" value="Genomic_DNA"/>
</dbReference>
<dbReference type="RefSeq" id="WP_009838775.1">
    <property type="nucleotide sequence ID" value="NZ_AAOH01000006.1"/>
</dbReference>
<sequence length="272" mass="30186">MLNLYKLTIFIFLLSVSGCQLLTEPAPLLTMPNPPKLKSNSYNVRYLADASPLQIKSVQLPARPLVKGQTISLANATIEPSSELFSILNEQFSTLGLSLLSDTTLDSDYRLTLTKLEFIEGDKISYQLQNAANQPNIVQQKFAQQSQYSCASVKGTVGIRLTNTKTGNVVWFATASADNTTLGQTELTYQLDWAQIISNKKEVKQFIDEQNTEQARLLRANVPISIPQYQVSETISVPRLISGYCGATDDQAISQRLQTYLLTELINKLNVT</sequence>
<evidence type="ECO:0000313" key="1">
    <source>
        <dbReference type="EMBL" id="EAR27513.1"/>
    </source>
</evidence>
<accession>A4CD70</accession>
<proteinExistence type="predicted"/>
<dbReference type="PROSITE" id="PS51257">
    <property type="entry name" value="PROKAR_LIPOPROTEIN"/>
    <property type="match status" value="1"/>
</dbReference>
<dbReference type="Proteomes" id="UP000006201">
    <property type="component" value="Unassembled WGS sequence"/>
</dbReference>
<dbReference type="HOGENOM" id="CLU_1041565_0_0_6"/>
<name>A4CD70_9GAMM</name>
<reference evidence="1 2" key="1">
    <citation type="submission" date="2006-02" db="EMBL/GenBank/DDBJ databases">
        <authorList>
            <person name="Moran M.A."/>
            <person name="Kjelleberg S."/>
            <person name="Egan S."/>
            <person name="Saunders N."/>
            <person name="Thomas T."/>
            <person name="Ferriera S."/>
            <person name="Johnson J."/>
            <person name="Kravitz S."/>
            <person name="Halpern A."/>
            <person name="Remington K."/>
            <person name="Beeson K."/>
            <person name="Tran B."/>
            <person name="Rogers Y.-H."/>
            <person name="Friedman R."/>
            <person name="Venter J.C."/>
        </authorList>
    </citation>
    <scope>NUCLEOTIDE SEQUENCE [LARGE SCALE GENOMIC DNA]</scope>
    <source>
        <strain evidence="1 2">D2</strain>
    </source>
</reference>
<organism evidence="1 2">
    <name type="scientific">Pseudoalteromonas tunicata D2</name>
    <dbReference type="NCBI Taxonomy" id="87626"/>
    <lineage>
        <taxon>Bacteria</taxon>
        <taxon>Pseudomonadati</taxon>
        <taxon>Pseudomonadota</taxon>
        <taxon>Gammaproteobacteria</taxon>
        <taxon>Alteromonadales</taxon>
        <taxon>Pseudoalteromonadaceae</taxon>
        <taxon>Pseudoalteromonas</taxon>
    </lineage>
</organism>
<protein>
    <submittedName>
        <fullName evidence="1">Putative orphan protein putative signal peptide</fullName>
    </submittedName>
</protein>
<dbReference type="AlphaFoldDB" id="A4CD70"/>
<dbReference type="STRING" id="87626.PTD2_15777"/>
<comment type="caution">
    <text evidence="1">The sequence shown here is derived from an EMBL/GenBank/DDBJ whole genome shotgun (WGS) entry which is preliminary data.</text>
</comment>